<sequence>MSSPSLPSQIRDRRARRQRIMVTPEGVALPLSIGSRGARAGALILDLLILSIATLSLSLIIFGTALGTRIEEGLAGLPGSLEFLFVVWSLMWFFAWNGYFMFFEMGPRGATPGKRIVGLRVASRDGGRLTPEAIVARNLLRDVELFLPLVMLLVTPSGDGGAAGWAALLWFLVFLLFPFFNKDSMRAGDLIAGTWVLDAPKQKLAATLSTEGAAADGSSAVTGAAYKFGDDELSIYGEHELQTLERVLRDGRQDAIDAVAETICRKIGWEAGSGDERAFLEAFYAQLRAKLESDMRFGKRKADKFS</sequence>
<dbReference type="PANTHER" id="PTHR38480">
    <property type="entry name" value="SLR0254 PROTEIN"/>
    <property type="match status" value="1"/>
</dbReference>
<gene>
    <name evidence="7" type="ORF">GRI35_03970</name>
</gene>
<keyword evidence="3 5" id="KW-1133">Transmembrane helix</keyword>
<evidence type="ECO:0000256" key="5">
    <source>
        <dbReference type="SAM" id="Phobius"/>
    </source>
</evidence>
<evidence type="ECO:0000256" key="2">
    <source>
        <dbReference type="ARBA" id="ARBA00022692"/>
    </source>
</evidence>
<feature type="transmembrane region" description="Helical" evidence="5">
    <location>
        <begin position="40"/>
        <end position="62"/>
    </location>
</feature>
<keyword evidence="2 5" id="KW-0812">Transmembrane</keyword>
<evidence type="ECO:0000256" key="3">
    <source>
        <dbReference type="ARBA" id="ARBA00022989"/>
    </source>
</evidence>
<evidence type="ECO:0000259" key="6">
    <source>
        <dbReference type="Pfam" id="PF06271"/>
    </source>
</evidence>
<dbReference type="InterPro" id="IPR010432">
    <property type="entry name" value="RDD"/>
</dbReference>
<evidence type="ECO:0000256" key="4">
    <source>
        <dbReference type="ARBA" id="ARBA00023136"/>
    </source>
</evidence>
<dbReference type="PANTHER" id="PTHR38480:SF1">
    <property type="entry name" value="SLR0254 PROTEIN"/>
    <property type="match status" value="1"/>
</dbReference>
<name>A0A844Z5C2_9SPHN</name>
<comment type="caution">
    <text evidence="7">The sequence shown here is derived from an EMBL/GenBank/DDBJ whole genome shotgun (WGS) entry which is preliminary data.</text>
</comment>
<evidence type="ECO:0000313" key="8">
    <source>
        <dbReference type="Proteomes" id="UP000460290"/>
    </source>
</evidence>
<feature type="transmembrane region" description="Helical" evidence="5">
    <location>
        <begin position="74"/>
        <end position="95"/>
    </location>
</feature>
<dbReference type="Pfam" id="PF06271">
    <property type="entry name" value="RDD"/>
    <property type="match status" value="1"/>
</dbReference>
<evidence type="ECO:0000256" key="1">
    <source>
        <dbReference type="ARBA" id="ARBA00004141"/>
    </source>
</evidence>
<evidence type="ECO:0000313" key="7">
    <source>
        <dbReference type="EMBL" id="MXO82532.1"/>
    </source>
</evidence>
<proteinExistence type="predicted"/>
<dbReference type="AlphaFoldDB" id="A0A844Z5C2"/>
<dbReference type="Proteomes" id="UP000460290">
    <property type="component" value="Unassembled WGS sequence"/>
</dbReference>
<protein>
    <submittedName>
        <fullName evidence="7">RDD family protein</fullName>
    </submittedName>
</protein>
<feature type="domain" description="RDD" evidence="6">
    <location>
        <begin position="35"/>
        <end position="193"/>
    </location>
</feature>
<accession>A0A844Z5C2</accession>
<dbReference type="EMBL" id="WTYZ01000001">
    <property type="protein sequence ID" value="MXO82532.1"/>
    <property type="molecule type" value="Genomic_DNA"/>
</dbReference>
<dbReference type="RefSeq" id="WP_160612971.1">
    <property type="nucleotide sequence ID" value="NZ_JAUFQM010000001.1"/>
</dbReference>
<organism evidence="7 8">
    <name type="scientific">Pontixanthobacter aestiaquae</name>
    <dbReference type="NCBI Taxonomy" id="1509367"/>
    <lineage>
        <taxon>Bacteria</taxon>
        <taxon>Pseudomonadati</taxon>
        <taxon>Pseudomonadota</taxon>
        <taxon>Alphaproteobacteria</taxon>
        <taxon>Sphingomonadales</taxon>
        <taxon>Erythrobacteraceae</taxon>
        <taxon>Pontixanthobacter</taxon>
    </lineage>
</organism>
<dbReference type="GO" id="GO:0016020">
    <property type="term" value="C:membrane"/>
    <property type="evidence" value="ECO:0007669"/>
    <property type="project" value="UniProtKB-SubCell"/>
</dbReference>
<keyword evidence="8" id="KW-1185">Reference proteome</keyword>
<keyword evidence="4 5" id="KW-0472">Membrane</keyword>
<reference evidence="7 8" key="1">
    <citation type="submission" date="2019-12" db="EMBL/GenBank/DDBJ databases">
        <title>Genomic-based taxomic classification of the family Erythrobacteraceae.</title>
        <authorList>
            <person name="Xu L."/>
        </authorList>
    </citation>
    <scope>NUCLEOTIDE SEQUENCE [LARGE SCALE GENOMIC DNA]</scope>
    <source>
        <strain evidence="7 8">KCTC 42006</strain>
    </source>
</reference>
<comment type="subcellular location">
    <subcellularLocation>
        <location evidence="1">Membrane</location>
        <topology evidence="1">Multi-pass membrane protein</topology>
    </subcellularLocation>
</comment>
<feature type="transmembrane region" description="Helical" evidence="5">
    <location>
        <begin position="162"/>
        <end position="180"/>
    </location>
</feature>
<dbReference type="OrthoDB" id="9787732at2"/>